<dbReference type="Proteomes" id="UP000019116">
    <property type="component" value="Chromosome 7B"/>
</dbReference>
<dbReference type="AlphaFoldDB" id="A0A3B6SHX7"/>
<evidence type="ECO:0000256" key="5">
    <source>
        <dbReference type="ARBA" id="ARBA00023136"/>
    </source>
</evidence>
<evidence type="ECO:0000256" key="2">
    <source>
        <dbReference type="ARBA" id="ARBA00009444"/>
    </source>
</evidence>
<dbReference type="RefSeq" id="XP_044436283.1">
    <property type="nucleotide sequence ID" value="XM_044580348.1"/>
</dbReference>
<dbReference type="Gramene" id="TraesROB_scaffold_045302_01G000200.1">
    <property type="protein sequence ID" value="TraesROB_scaffold_045302_01G000200.1"/>
    <property type="gene ID" value="TraesROB_scaffold_045302_01G000200"/>
</dbReference>
<keyword evidence="5" id="KW-0472">Membrane</keyword>
<dbReference type="Gramene" id="TraesWEE_scaffold_049251_01G000200.1">
    <property type="protein sequence ID" value="TraesWEE_scaffold_049251_01G000200.1"/>
    <property type="gene ID" value="TraesWEE_scaffold_049251_01G000200"/>
</dbReference>
<comment type="subcellular location">
    <subcellularLocation>
        <location evidence="1">Membrane</location>
        <topology evidence="1">Single-pass membrane protein</topology>
    </subcellularLocation>
</comment>
<sequence length="128" mass="13604">MAAIKADARQSTLPKTTHSLHLLCSKASLTRPPLLFSIASGRHTSNPIMSYQQGYPQQGASATAYPQQQQAYVAPPPAGYPQRDQQYPDAGAADTTTSRGGHGHHHGGGFWRGCCAALCCCCLLDACF</sequence>
<protein>
    <submittedName>
        <fullName evidence="7">Uncharacterized protein</fullName>
    </submittedName>
</protein>
<evidence type="ECO:0000256" key="3">
    <source>
        <dbReference type="ARBA" id="ARBA00022692"/>
    </source>
</evidence>
<comment type="similarity">
    <text evidence="2">Belongs to the CYSTM1 family.</text>
</comment>
<evidence type="ECO:0000313" key="7">
    <source>
        <dbReference type="EnsemblPlants" id="TraesCS7B02G262300.1"/>
    </source>
</evidence>
<dbReference type="PANTHER" id="PTHR31568:SF107">
    <property type="entry name" value="CYSTEINE-RICH TRANSMEMBRANE CYSTM DOMAIN-CONTAINING PROTEIN"/>
    <property type="match status" value="1"/>
</dbReference>
<feature type="compositionally biased region" description="Low complexity" evidence="6">
    <location>
        <begin position="62"/>
        <end position="73"/>
    </location>
</feature>
<evidence type="ECO:0000256" key="6">
    <source>
        <dbReference type="SAM" id="MobiDB-lite"/>
    </source>
</evidence>
<dbReference type="Gramene" id="TraesCLE_scaffold_044451_01G000200.1">
    <property type="protein sequence ID" value="TraesCLE_scaffold_044451_01G000200.1"/>
    <property type="gene ID" value="TraesCLE_scaffold_044451_01G000200"/>
</dbReference>
<evidence type="ECO:0000313" key="8">
    <source>
        <dbReference type="Proteomes" id="UP000019116"/>
    </source>
</evidence>
<dbReference type="Gramene" id="TraesMAC7B03G04167950.1">
    <property type="protein sequence ID" value="TraesMAC7B03G04167950.1"/>
    <property type="gene ID" value="TraesMAC7B03G04167950"/>
</dbReference>
<keyword evidence="8" id="KW-1185">Reference proteome</keyword>
<keyword evidence="4" id="KW-1133">Transmembrane helix</keyword>
<dbReference type="GO" id="GO:0005886">
    <property type="term" value="C:plasma membrane"/>
    <property type="evidence" value="ECO:0000318"/>
    <property type="project" value="GO_Central"/>
</dbReference>
<reference evidence="7" key="1">
    <citation type="submission" date="2018-08" db="EMBL/GenBank/DDBJ databases">
        <authorList>
            <person name="Rossello M."/>
        </authorList>
    </citation>
    <scope>NUCLEOTIDE SEQUENCE [LARGE SCALE GENOMIC DNA]</scope>
    <source>
        <strain evidence="7">cv. Chinese Spring</strain>
    </source>
</reference>
<proteinExistence type="inferred from homology"/>
<dbReference type="Gramene" id="TraesCS7B03G0721600.1">
    <property type="protein sequence ID" value="TraesCS7B03G0721600.1.CDS"/>
    <property type="gene ID" value="TraesCS7B03G0721600"/>
</dbReference>
<reference evidence="7" key="2">
    <citation type="submission" date="2018-10" db="UniProtKB">
        <authorList>
            <consortium name="EnsemblPlants"/>
        </authorList>
    </citation>
    <scope>IDENTIFICATION</scope>
</reference>
<name>A0A3B6SHX7_WHEAT</name>
<accession>A0A3B6SHX7</accession>
<dbReference type="InterPro" id="IPR044850">
    <property type="entry name" value="WIH1-like"/>
</dbReference>
<dbReference type="EnsemblPlants" id="TraesCS7B02G262300.1">
    <property type="protein sequence ID" value="TraesCS7B02G262300.1"/>
    <property type="gene ID" value="TraesCS7B02G262300"/>
</dbReference>
<dbReference type="PANTHER" id="PTHR31568">
    <property type="entry name" value="RCG49325, ISOFORM CRA_A"/>
    <property type="match status" value="1"/>
</dbReference>
<evidence type="ECO:0000256" key="4">
    <source>
        <dbReference type="ARBA" id="ARBA00022989"/>
    </source>
</evidence>
<dbReference type="Gramene" id="TraesCS7B02G262300.1">
    <property type="protein sequence ID" value="TraesCS7B02G262300.1"/>
    <property type="gene ID" value="TraesCS7B02G262300"/>
</dbReference>
<gene>
    <name evidence="7" type="primary">LOC123162570</name>
</gene>
<keyword evidence="3" id="KW-0812">Transmembrane</keyword>
<dbReference type="Gramene" id="TraesSYM7B03G04222140.1">
    <property type="protein sequence ID" value="TraesSYM7B03G04222140.1"/>
    <property type="gene ID" value="TraesSYM7B03G04222140"/>
</dbReference>
<evidence type="ECO:0000256" key="1">
    <source>
        <dbReference type="ARBA" id="ARBA00004167"/>
    </source>
</evidence>
<dbReference type="Gramene" id="TraesCAD_scaffold_045029_01G000100.1">
    <property type="protein sequence ID" value="TraesCAD_scaffold_045029_01G000100.1"/>
    <property type="gene ID" value="TraesCAD_scaffold_045029_01G000100"/>
</dbReference>
<dbReference type="GeneID" id="123162570"/>
<organism evidence="7">
    <name type="scientific">Triticum aestivum</name>
    <name type="common">Wheat</name>
    <dbReference type="NCBI Taxonomy" id="4565"/>
    <lineage>
        <taxon>Eukaryota</taxon>
        <taxon>Viridiplantae</taxon>
        <taxon>Streptophyta</taxon>
        <taxon>Embryophyta</taxon>
        <taxon>Tracheophyta</taxon>
        <taxon>Spermatophyta</taxon>
        <taxon>Magnoliopsida</taxon>
        <taxon>Liliopsida</taxon>
        <taxon>Poales</taxon>
        <taxon>Poaceae</taxon>
        <taxon>BOP clade</taxon>
        <taxon>Pooideae</taxon>
        <taxon>Triticodae</taxon>
        <taxon>Triticeae</taxon>
        <taxon>Triticinae</taxon>
        <taxon>Triticum</taxon>
    </lineage>
</organism>
<feature type="region of interest" description="Disordered" evidence="6">
    <location>
        <begin position="59"/>
        <end position="102"/>
    </location>
</feature>